<dbReference type="RefSeq" id="WP_212942507.1">
    <property type="nucleotide sequence ID" value="NZ_BORR01000020.1"/>
</dbReference>
<dbReference type="Pfam" id="PF00015">
    <property type="entry name" value="MCPsignal"/>
    <property type="match status" value="1"/>
</dbReference>
<feature type="domain" description="Methyl-accepting transducer" evidence="3">
    <location>
        <begin position="151"/>
        <end position="363"/>
    </location>
</feature>
<dbReference type="GO" id="GO:0016020">
    <property type="term" value="C:membrane"/>
    <property type="evidence" value="ECO:0007669"/>
    <property type="project" value="InterPro"/>
</dbReference>
<dbReference type="AlphaFoldDB" id="A0A920CJE6"/>
<gene>
    <name evidence="4" type="ORF">J41TS12_42000</name>
</gene>
<evidence type="ECO:0000259" key="3">
    <source>
        <dbReference type="PROSITE" id="PS50111"/>
    </source>
</evidence>
<dbReference type="PROSITE" id="PS50111">
    <property type="entry name" value="CHEMOTAXIS_TRANSDUC_2"/>
    <property type="match status" value="1"/>
</dbReference>
<keyword evidence="5" id="KW-1185">Reference proteome</keyword>
<dbReference type="Gene3D" id="1.10.287.950">
    <property type="entry name" value="Methyl-accepting chemotaxis protein"/>
    <property type="match status" value="1"/>
</dbReference>
<dbReference type="Proteomes" id="UP000681162">
    <property type="component" value="Unassembled WGS sequence"/>
</dbReference>
<evidence type="ECO:0000256" key="2">
    <source>
        <dbReference type="PROSITE-ProRule" id="PRU00284"/>
    </source>
</evidence>
<accession>A0A920CJE6</accession>
<evidence type="ECO:0000256" key="1">
    <source>
        <dbReference type="ARBA" id="ARBA00023224"/>
    </source>
</evidence>
<dbReference type="InterPro" id="IPR046342">
    <property type="entry name" value="CBS_dom_sf"/>
</dbReference>
<dbReference type="SUPFAM" id="SSF54631">
    <property type="entry name" value="CBS-domain pair"/>
    <property type="match status" value="1"/>
</dbReference>
<proteinExistence type="predicted"/>
<dbReference type="GO" id="GO:0007165">
    <property type="term" value="P:signal transduction"/>
    <property type="evidence" value="ECO:0007669"/>
    <property type="project" value="UniProtKB-KW"/>
</dbReference>
<dbReference type="InterPro" id="IPR004089">
    <property type="entry name" value="MCPsignal_dom"/>
</dbReference>
<organism evidence="4 5">
    <name type="scientific">Paenibacillus antibioticophila</name>
    <dbReference type="NCBI Taxonomy" id="1274374"/>
    <lineage>
        <taxon>Bacteria</taxon>
        <taxon>Bacillati</taxon>
        <taxon>Bacillota</taxon>
        <taxon>Bacilli</taxon>
        <taxon>Bacillales</taxon>
        <taxon>Paenibacillaceae</taxon>
        <taxon>Paenibacillus</taxon>
    </lineage>
</organism>
<evidence type="ECO:0000313" key="5">
    <source>
        <dbReference type="Proteomes" id="UP000681162"/>
    </source>
</evidence>
<dbReference type="PANTHER" id="PTHR32089">
    <property type="entry name" value="METHYL-ACCEPTING CHEMOTAXIS PROTEIN MCPB"/>
    <property type="match status" value="1"/>
</dbReference>
<comment type="caution">
    <text evidence="4">The sequence shown here is derived from an EMBL/GenBank/DDBJ whole genome shotgun (WGS) entry which is preliminary data.</text>
</comment>
<keyword evidence="1 2" id="KW-0807">Transducer</keyword>
<name>A0A920CJE6_9BACL</name>
<evidence type="ECO:0000313" key="4">
    <source>
        <dbReference type="EMBL" id="GIO39339.1"/>
    </source>
</evidence>
<dbReference type="SMART" id="SM00283">
    <property type="entry name" value="MA"/>
    <property type="match status" value="1"/>
</dbReference>
<dbReference type="PANTHER" id="PTHR32089:SF112">
    <property type="entry name" value="LYSOZYME-LIKE PROTEIN-RELATED"/>
    <property type="match status" value="1"/>
</dbReference>
<dbReference type="EMBL" id="BORR01000020">
    <property type="protein sequence ID" value="GIO39339.1"/>
    <property type="molecule type" value="Genomic_DNA"/>
</dbReference>
<sequence>MASLTVMERPAALVNVADFSRNVPVIRGDRKCSDVLGMFKQDSELPCLVICDQGERPRGLVMRDYFYRHLTGRFAPDLFYERPVRDFAQPEYAVYEISTPPGELLDHALHRTGHLFYDSLILTQDGNYYGVMTLQDLMLLSRKLQQEAEAERQNTLQRSVTLVEDIGKTVVQASEASERSLEETQQMSRLALAGREELLEVTEAFNRVKKVTSSQQNQVDELSSCSQDIARIAAQIRELAELSGILALNASIEASRAGEHGRGFAVVAEEVHRLAKETKQLSGNIEETLDRVGELVKATDQSMRVTSGELELSQTHVVQAGDTFGQLVESVRRTERTGRESASATVQALKMTEMVNKELTALS</sequence>
<protein>
    <recommendedName>
        <fullName evidence="3">Methyl-accepting transducer domain-containing protein</fullName>
    </recommendedName>
</protein>
<dbReference type="SUPFAM" id="SSF58104">
    <property type="entry name" value="Methyl-accepting chemotaxis protein (MCP) signaling domain"/>
    <property type="match status" value="1"/>
</dbReference>
<reference evidence="4 5" key="1">
    <citation type="submission" date="2021-03" db="EMBL/GenBank/DDBJ databases">
        <title>Antimicrobial resistance genes in bacteria isolated from Japanese honey, and their potential for conferring macrolide and lincosamide resistance in the American foulbrood pathogen Paenibacillus larvae.</title>
        <authorList>
            <person name="Okamoto M."/>
            <person name="Kumagai M."/>
            <person name="Kanamori H."/>
            <person name="Takamatsu D."/>
        </authorList>
    </citation>
    <scope>NUCLEOTIDE SEQUENCE [LARGE SCALE GENOMIC DNA]</scope>
    <source>
        <strain evidence="4 5">J41TS12</strain>
    </source>
</reference>